<dbReference type="Pfam" id="PF08584">
    <property type="entry name" value="Ribonuc_P_40"/>
    <property type="match status" value="1"/>
</dbReference>
<dbReference type="GO" id="GO:0001682">
    <property type="term" value="P:tRNA 5'-leader removal"/>
    <property type="evidence" value="ECO:0007669"/>
    <property type="project" value="InterPro"/>
</dbReference>
<dbReference type="GO" id="GO:0030681">
    <property type="term" value="C:multimeric ribonuclease P complex"/>
    <property type="evidence" value="ECO:0007669"/>
    <property type="project" value="TreeGrafter"/>
</dbReference>
<dbReference type="GO" id="GO:0000172">
    <property type="term" value="C:ribonuclease MRP complex"/>
    <property type="evidence" value="ECO:0007669"/>
    <property type="project" value="TreeGrafter"/>
</dbReference>
<dbReference type="OrthoDB" id="63112at2759"/>
<dbReference type="Proteomes" id="UP000749646">
    <property type="component" value="Unassembled WGS sequence"/>
</dbReference>
<sequence>MIALSVQSGIDTDDVVCLDGKGKLILSLTKDSYEQLGLTGSPSKFNSGRQRYVVELDLRSPAMIPGKPGFERIKWCFENTLTKIFPMVLASVDPEG</sequence>
<dbReference type="EMBL" id="JAAAHW010000318">
    <property type="protein sequence ID" value="KAG0003791.1"/>
    <property type="molecule type" value="Genomic_DNA"/>
</dbReference>
<proteinExistence type="predicted"/>
<gene>
    <name evidence="1" type="ORF">BGZ65_001349</name>
</gene>
<keyword evidence="2" id="KW-1185">Reference proteome</keyword>
<name>A0A9P6MIW2_9FUNG</name>
<organism evidence="1 2">
    <name type="scientific">Modicella reniformis</name>
    <dbReference type="NCBI Taxonomy" id="1440133"/>
    <lineage>
        <taxon>Eukaryota</taxon>
        <taxon>Fungi</taxon>
        <taxon>Fungi incertae sedis</taxon>
        <taxon>Mucoromycota</taxon>
        <taxon>Mortierellomycotina</taxon>
        <taxon>Mortierellomycetes</taxon>
        <taxon>Mortierellales</taxon>
        <taxon>Mortierellaceae</taxon>
        <taxon>Modicella</taxon>
    </lineage>
</organism>
<dbReference type="GO" id="GO:0000171">
    <property type="term" value="F:ribonuclease MRP activity"/>
    <property type="evidence" value="ECO:0007669"/>
    <property type="project" value="TreeGrafter"/>
</dbReference>
<dbReference type="PANTHER" id="PTHR15396">
    <property type="entry name" value="RIBONUCLEASE P PROTEIN SUBUNIT P40"/>
    <property type="match status" value="1"/>
</dbReference>
<dbReference type="PANTHER" id="PTHR15396:SF1">
    <property type="entry name" value="RIBONUCLEASE P PROTEIN SUBUNIT P40"/>
    <property type="match status" value="1"/>
</dbReference>
<protein>
    <submittedName>
        <fullName evidence="1">Uncharacterized protein</fullName>
    </submittedName>
</protein>
<accession>A0A9P6MIW2</accession>
<dbReference type="AlphaFoldDB" id="A0A9P6MIW2"/>
<dbReference type="InterPro" id="IPR013893">
    <property type="entry name" value="RNase_P_Rpp40"/>
</dbReference>
<evidence type="ECO:0000313" key="2">
    <source>
        <dbReference type="Proteomes" id="UP000749646"/>
    </source>
</evidence>
<reference evidence="1" key="1">
    <citation type="journal article" date="2020" name="Fungal Divers.">
        <title>Resolving the Mortierellaceae phylogeny through synthesis of multi-gene phylogenetics and phylogenomics.</title>
        <authorList>
            <person name="Vandepol N."/>
            <person name="Liber J."/>
            <person name="Desiro A."/>
            <person name="Na H."/>
            <person name="Kennedy M."/>
            <person name="Barry K."/>
            <person name="Grigoriev I.V."/>
            <person name="Miller A.N."/>
            <person name="O'Donnell K."/>
            <person name="Stajich J.E."/>
            <person name="Bonito G."/>
        </authorList>
    </citation>
    <scope>NUCLEOTIDE SEQUENCE</scope>
    <source>
        <strain evidence="1">MES-2147</strain>
    </source>
</reference>
<dbReference type="GO" id="GO:0004526">
    <property type="term" value="F:ribonuclease P activity"/>
    <property type="evidence" value="ECO:0007669"/>
    <property type="project" value="TreeGrafter"/>
</dbReference>
<evidence type="ECO:0000313" key="1">
    <source>
        <dbReference type="EMBL" id="KAG0003791.1"/>
    </source>
</evidence>
<comment type="caution">
    <text evidence="1">The sequence shown here is derived from an EMBL/GenBank/DDBJ whole genome shotgun (WGS) entry which is preliminary data.</text>
</comment>
<dbReference type="GO" id="GO:0000447">
    <property type="term" value="P:endonucleolytic cleavage in ITS1 to separate SSU-rRNA from 5.8S rRNA and LSU-rRNA from tricistronic rRNA transcript (SSU-rRNA, 5.8S rRNA, LSU-rRNA)"/>
    <property type="evidence" value="ECO:0007669"/>
    <property type="project" value="TreeGrafter"/>
</dbReference>